<keyword evidence="4" id="KW-0436">Ligase</keyword>
<dbReference type="PROSITE" id="PS50862">
    <property type="entry name" value="AA_TRNA_LIGASE_II"/>
    <property type="match status" value="1"/>
</dbReference>
<feature type="domain" description="Aminoacyl-transfer RNA synthetases class-II family profile" evidence="9">
    <location>
        <begin position="10"/>
        <end position="407"/>
    </location>
</feature>
<evidence type="ECO:0000259" key="9">
    <source>
        <dbReference type="PROSITE" id="PS50862"/>
    </source>
</evidence>
<dbReference type="PANTHER" id="PTHR10745">
    <property type="entry name" value="GLYCYL-TRNA SYNTHETASE/DNA POLYMERASE SUBUNIT GAMMA-2"/>
    <property type="match status" value="1"/>
</dbReference>
<dbReference type="GO" id="GO:0005737">
    <property type="term" value="C:cytoplasm"/>
    <property type="evidence" value="ECO:0007669"/>
    <property type="project" value="InterPro"/>
</dbReference>
<evidence type="ECO:0000313" key="10">
    <source>
        <dbReference type="EMBL" id="KKO03489.1"/>
    </source>
</evidence>
<dbReference type="SUPFAM" id="SSF52954">
    <property type="entry name" value="Class II aaRS ABD-related"/>
    <property type="match status" value="1"/>
</dbReference>
<dbReference type="InterPro" id="IPR022961">
    <property type="entry name" value="Gly_tRNA_ligase_bac"/>
</dbReference>
<proteinExistence type="inferred from homology"/>
<dbReference type="PANTHER" id="PTHR10745:SF8">
    <property type="entry name" value="DNA POLYMERASE SUBUNIT GAMMA-2, MITOCHONDRIAL"/>
    <property type="match status" value="1"/>
</dbReference>
<dbReference type="NCBIfam" id="NF003211">
    <property type="entry name" value="PRK04173.1"/>
    <property type="match status" value="1"/>
</dbReference>
<dbReference type="FunFam" id="3.40.50.800:FF:000002">
    <property type="entry name" value="Glycine--tRNA ligase"/>
    <property type="match status" value="1"/>
</dbReference>
<evidence type="ECO:0000256" key="3">
    <source>
        <dbReference type="ARBA" id="ARBA00022490"/>
    </source>
</evidence>
<reference evidence="10" key="1">
    <citation type="journal article" date="2015" name="Nature">
        <title>Complex archaea that bridge the gap between prokaryotes and eukaryotes.</title>
        <authorList>
            <person name="Spang A."/>
            <person name="Saw J.H."/>
            <person name="Jorgensen S.L."/>
            <person name="Zaremba-Niedzwiedzka K."/>
            <person name="Martijn J."/>
            <person name="Lind A.E."/>
            <person name="van Eijk R."/>
            <person name="Schleper C."/>
            <person name="Guy L."/>
            <person name="Ettema T.J."/>
        </authorList>
    </citation>
    <scope>NUCLEOTIDE SEQUENCE</scope>
</reference>
<dbReference type="InterPro" id="IPR006195">
    <property type="entry name" value="aa-tRNA-synth_II"/>
</dbReference>
<dbReference type="AlphaFoldDB" id="A0A0F9YGH0"/>
<dbReference type="InterPro" id="IPR036621">
    <property type="entry name" value="Anticodon-bd_dom_sf"/>
</dbReference>
<dbReference type="Gene3D" id="3.40.50.800">
    <property type="entry name" value="Anticodon-binding domain"/>
    <property type="match status" value="1"/>
</dbReference>
<dbReference type="SUPFAM" id="SSF55681">
    <property type="entry name" value="Class II aaRS and biotin synthetases"/>
    <property type="match status" value="1"/>
</dbReference>
<gene>
    <name evidence="10" type="ORF">LCGC14_0094130</name>
</gene>
<evidence type="ECO:0000256" key="7">
    <source>
        <dbReference type="ARBA" id="ARBA00022917"/>
    </source>
</evidence>
<dbReference type="EMBL" id="LAZR01000026">
    <property type="protein sequence ID" value="KKO03489.1"/>
    <property type="molecule type" value="Genomic_DNA"/>
</dbReference>
<protein>
    <recommendedName>
        <fullName evidence="2">glycine--tRNA ligase</fullName>
        <ecNumber evidence="2">6.1.1.14</ecNumber>
    </recommendedName>
</protein>
<dbReference type="CDD" id="cd00858">
    <property type="entry name" value="GlyRS_anticodon"/>
    <property type="match status" value="1"/>
</dbReference>
<accession>A0A0F9YGH0</accession>
<evidence type="ECO:0000256" key="4">
    <source>
        <dbReference type="ARBA" id="ARBA00022598"/>
    </source>
</evidence>
<dbReference type="Pfam" id="PF00587">
    <property type="entry name" value="tRNA-synt_2b"/>
    <property type="match status" value="1"/>
</dbReference>
<dbReference type="HAMAP" id="MF_00253_B">
    <property type="entry name" value="Gly_tRNA_synth_B"/>
    <property type="match status" value="1"/>
</dbReference>
<dbReference type="Pfam" id="PF03129">
    <property type="entry name" value="HGTP_anticodon"/>
    <property type="match status" value="1"/>
</dbReference>
<comment type="caution">
    <text evidence="10">The sequence shown here is derived from an EMBL/GenBank/DDBJ whole genome shotgun (WGS) entry which is preliminary data.</text>
</comment>
<evidence type="ECO:0000256" key="6">
    <source>
        <dbReference type="ARBA" id="ARBA00022840"/>
    </source>
</evidence>
<comment type="similarity">
    <text evidence="1">Belongs to the class-II aminoacyl-tRNA synthetase family.</text>
</comment>
<evidence type="ECO:0000256" key="1">
    <source>
        <dbReference type="ARBA" id="ARBA00008226"/>
    </source>
</evidence>
<organism evidence="10">
    <name type="scientific">marine sediment metagenome</name>
    <dbReference type="NCBI Taxonomy" id="412755"/>
    <lineage>
        <taxon>unclassified sequences</taxon>
        <taxon>metagenomes</taxon>
        <taxon>ecological metagenomes</taxon>
    </lineage>
</organism>
<dbReference type="InterPro" id="IPR027031">
    <property type="entry name" value="Gly-tRNA_synthase/POLG2"/>
</dbReference>
<dbReference type="GO" id="GO:0044281">
    <property type="term" value="P:small molecule metabolic process"/>
    <property type="evidence" value="ECO:0007669"/>
    <property type="project" value="UniProtKB-ARBA"/>
</dbReference>
<dbReference type="InterPro" id="IPR002315">
    <property type="entry name" value="tRNA-synt_gly"/>
</dbReference>
<dbReference type="InterPro" id="IPR033731">
    <property type="entry name" value="GlyRS-like_core"/>
</dbReference>
<dbReference type="GO" id="GO:0005524">
    <property type="term" value="F:ATP binding"/>
    <property type="evidence" value="ECO:0007669"/>
    <property type="project" value="UniProtKB-KW"/>
</dbReference>
<dbReference type="InterPro" id="IPR002314">
    <property type="entry name" value="aa-tRNA-synt_IIb"/>
</dbReference>
<dbReference type="InterPro" id="IPR045864">
    <property type="entry name" value="aa-tRNA-synth_II/BPL/LPL"/>
</dbReference>
<keyword evidence="6" id="KW-0067">ATP-binding</keyword>
<dbReference type="GO" id="GO:0006426">
    <property type="term" value="P:glycyl-tRNA aminoacylation"/>
    <property type="evidence" value="ECO:0007669"/>
    <property type="project" value="InterPro"/>
</dbReference>
<keyword evidence="7" id="KW-0648">Protein biosynthesis</keyword>
<dbReference type="EC" id="6.1.1.14" evidence="2"/>
<keyword evidence="5" id="KW-0547">Nucleotide-binding</keyword>
<dbReference type="GO" id="GO:0004820">
    <property type="term" value="F:glycine-tRNA ligase activity"/>
    <property type="evidence" value="ECO:0007669"/>
    <property type="project" value="UniProtKB-EC"/>
</dbReference>
<keyword evidence="8" id="KW-0030">Aminoacyl-tRNA synthetase</keyword>
<keyword evidence="3" id="KW-0963">Cytoplasm</keyword>
<name>A0A0F9YGH0_9ZZZZ</name>
<evidence type="ECO:0000256" key="2">
    <source>
        <dbReference type="ARBA" id="ARBA00012829"/>
    </source>
</evidence>
<evidence type="ECO:0000256" key="8">
    <source>
        <dbReference type="ARBA" id="ARBA00023146"/>
    </source>
</evidence>
<evidence type="ECO:0000256" key="5">
    <source>
        <dbReference type="ARBA" id="ARBA00022741"/>
    </source>
</evidence>
<dbReference type="NCBIfam" id="TIGR00389">
    <property type="entry name" value="glyS_dimeric"/>
    <property type="match status" value="1"/>
</dbReference>
<dbReference type="Gene3D" id="3.30.930.10">
    <property type="entry name" value="Bira Bifunctional Protein, Domain 2"/>
    <property type="match status" value="1"/>
</dbReference>
<dbReference type="CDD" id="cd00774">
    <property type="entry name" value="GlyRS-like_core"/>
    <property type="match status" value="1"/>
</dbReference>
<dbReference type="InterPro" id="IPR004154">
    <property type="entry name" value="Anticodon-bd"/>
</dbReference>
<dbReference type="PRINTS" id="PR01043">
    <property type="entry name" value="TRNASYNTHGLY"/>
</dbReference>
<sequence>MSESKNDLMDKLVSLCKRRGFIFQSSEIYGGINGFWDYGPLGVELKRNIKAAWWEDVVRRRDDIVGLDASIIMNPRVWEASGHVGGFSDPMVDCTECKARFRADRAFTVLAAAGETEIVSGGAEAETEAVAREVVAAGASSKIRRRIEQKADEITWTIFRSDQTPEGKTAMCPTCRGSLTPPRLFNLMFETHVGAMQDSTSVAYLRPETAQGIFADYKNVLDSSRLKVPFGIAQIGKAFRNEINPRNYTFRSREFEQMEIEFFCHPSEADTWYEHWRDARFQWYIDHGLTSSKLRLRDHEKDELAHYAAACADVEYEFPFGLSELEGIANRTDYDLSRHQEYSGKDLTYFDDETKERFIPYVIEPSGGVDRATLAFLCEAYTEDEAPDDKGQMKTRVVMKLHPRFAPIKVAVFPLVKKEGMPEVARGIYEQVRDAGLAAFYDEKGAVGRRYRRQDEAGTPFCVTVDGQTLEDQTVTIRDRDTLDQTRIKADEVLTFVREKLG</sequence>